<protein>
    <submittedName>
        <fullName evidence="1">Uncharacterized protein</fullName>
    </submittedName>
</protein>
<reference evidence="1" key="1">
    <citation type="submission" date="2020-05" db="EMBL/GenBank/DDBJ databases">
        <title>Large-scale comparative analyses of tick genomes elucidate their genetic diversity and vector capacities.</title>
        <authorList>
            <person name="Jia N."/>
            <person name="Wang J."/>
            <person name="Shi W."/>
            <person name="Du L."/>
            <person name="Sun Y."/>
            <person name="Zhan W."/>
            <person name="Jiang J."/>
            <person name="Wang Q."/>
            <person name="Zhang B."/>
            <person name="Ji P."/>
            <person name="Sakyi L.B."/>
            <person name="Cui X."/>
            <person name="Yuan T."/>
            <person name="Jiang B."/>
            <person name="Yang W."/>
            <person name="Lam T.T.-Y."/>
            <person name="Chang Q."/>
            <person name="Ding S."/>
            <person name="Wang X."/>
            <person name="Zhu J."/>
            <person name="Ruan X."/>
            <person name="Zhao L."/>
            <person name="Wei J."/>
            <person name="Que T."/>
            <person name="Du C."/>
            <person name="Cheng J."/>
            <person name="Dai P."/>
            <person name="Han X."/>
            <person name="Huang E."/>
            <person name="Gao Y."/>
            <person name="Liu J."/>
            <person name="Shao H."/>
            <person name="Ye R."/>
            <person name="Li L."/>
            <person name="Wei W."/>
            <person name="Wang X."/>
            <person name="Wang C."/>
            <person name="Yang T."/>
            <person name="Huo Q."/>
            <person name="Li W."/>
            <person name="Guo W."/>
            <person name="Chen H."/>
            <person name="Zhou L."/>
            <person name="Ni X."/>
            <person name="Tian J."/>
            <person name="Zhou Y."/>
            <person name="Sheng Y."/>
            <person name="Liu T."/>
            <person name="Pan Y."/>
            <person name="Xia L."/>
            <person name="Li J."/>
            <person name="Zhao F."/>
            <person name="Cao W."/>
        </authorList>
    </citation>
    <scope>NUCLEOTIDE SEQUENCE</scope>
    <source>
        <strain evidence="1">Hyas-2018</strain>
    </source>
</reference>
<proteinExistence type="predicted"/>
<organism evidence="1 2">
    <name type="scientific">Hyalomma asiaticum</name>
    <name type="common">Tick</name>
    <dbReference type="NCBI Taxonomy" id="266040"/>
    <lineage>
        <taxon>Eukaryota</taxon>
        <taxon>Metazoa</taxon>
        <taxon>Ecdysozoa</taxon>
        <taxon>Arthropoda</taxon>
        <taxon>Chelicerata</taxon>
        <taxon>Arachnida</taxon>
        <taxon>Acari</taxon>
        <taxon>Parasitiformes</taxon>
        <taxon>Ixodida</taxon>
        <taxon>Ixodoidea</taxon>
        <taxon>Ixodidae</taxon>
        <taxon>Hyalomminae</taxon>
        <taxon>Hyalomma</taxon>
    </lineage>
</organism>
<dbReference type="EMBL" id="CM023482">
    <property type="protein sequence ID" value="KAH6938984.1"/>
    <property type="molecule type" value="Genomic_DNA"/>
</dbReference>
<evidence type="ECO:0000313" key="2">
    <source>
        <dbReference type="Proteomes" id="UP000821845"/>
    </source>
</evidence>
<keyword evidence="2" id="KW-1185">Reference proteome</keyword>
<gene>
    <name evidence="1" type="ORF">HPB50_015345</name>
</gene>
<comment type="caution">
    <text evidence="1">The sequence shown here is derived from an EMBL/GenBank/DDBJ whole genome shotgun (WGS) entry which is preliminary data.</text>
</comment>
<name>A0ACB7SYK1_HYAAI</name>
<accession>A0ACB7SYK1</accession>
<dbReference type="Proteomes" id="UP000821845">
    <property type="component" value="Chromosome 2"/>
</dbReference>
<sequence>MQSAIETLHATVLGLANRTANLEENMQMTMNHPVFTMHGRVPASSDAGPSNHQGQPTLKTAGSRSLIAGGDFNAADTAWGYGYSTAKGRQLGQDAQELDFTLITDPAYPTRIGNYTSRDRTPDLTFVRNTCPADTTWKNTSADLGSDHMIVEVCVSTPDRVQGSKRKHEWTDWEDFRKKLTTCTMSNAHFSKHVCGCLRRGQRGIVRKGMGEDRRIYWMAKVTARISPEPVAEDGEEIEAALTIS</sequence>
<evidence type="ECO:0000313" key="1">
    <source>
        <dbReference type="EMBL" id="KAH6938984.1"/>
    </source>
</evidence>